<keyword evidence="2" id="KW-1185">Reference proteome</keyword>
<accession>A0ACC0RRN7</accession>
<sequence>MARISSLIMKVLVAFLLITSCVSVVMVRAAVPCRNFIDCFGKIPCDMPKIIYCKNNECVCDDQEKPLAVKRESSPPV</sequence>
<reference evidence="1 2" key="1">
    <citation type="journal article" date="2006" name="Science">
        <title>The genome of black cottonwood, Populus trichocarpa (Torr. &amp; Gray).</title>
        <authorList>
            <person name="Tuskan G.A."/>
            <person name="Difazio S."/>
            <person name="Jansson S."/>
            <person name="Bohlmann J."/>
            <person name="Grigoriev I."/>
            <person name="Hellsten U."/>
            <person name="Putnam N."/>
            <person name="Ralph S."/>
            <person name="Rombauts S."/>
            <person name="Salamov A."/>
            <person name="Schein J."/>
            <person name="Sterck L."/>
            <person name="Aerts A."/>
            <person name="Bhalerao R.R."/>
            <person name="Bhalerao R.P."/>
            <person name="Blaudez D."/>
            <person name="Boerjan W."/>
            <person name="Brun A."/>
            <person name="Brunner A."/>
            <person name="Busov V."/>
            <person name="Campbell M."/>
            <person name="Carlson J."/>
            <person name="Chalot M."/>
            <person name="Chapman J."/>
            <person name="Chen G.L."/>
            <person name="Cooper D."/>
            <person name="Coutinho P.M."/>
            <person name="Couturier J."/>
            <person name="Covert S."/>
            <person name="Cronk Q."/>
            <person name="Cunningham R."/>
            <person name="Davis J."/>
            <person name="Degroeve S."/>
            <person name="Dejardin A."/>
            <person name="Depamphilis C."/>
            <person name="Detter J."/>
            <person name="Dirks B."/>
            <person name="Dubchak I."/>
            <person name="Duplessis S."/>
            <person name="Ehlting J."/>
            <person name="Ellis B."/>
            <person name="Gendler K."/>
            <person name="Goodstein D."/>
            <person name="Gribskov M."/>
            <person name="Grimwood J."/>
            <person name="Groover A."/>
            <person name="Gunter L."/>
            <person name="Hamberger B."/>
            <person name="Heinze B."/>
            <person name="Helariutta Y."/>
            <person name="Henrissat B."/>
            <person name="Holligan D."/>
            <person name="Holt R."/>
            <person name="Huang W."/>
            <person name="Islam-Faridi N."/>
            <person name="Jones S."/>
            <person name="Jones-Rhoades M."/>
            <person name="Jorgensen R."/>
            <person name="Joshi C."/>
            <person name="Kangasjarvi J."/>
            <person name="Karlsson J."/>
            <person name="Kelleher C."/>
            <person name="Kirkpatrick R."/>
            <person name="Kirst M."/>
            <person name="Kohler A."/>
            <person name="Kalluri U."/>
            <person name="Larimer F."/>
            <person name="Leebens-Mack J."/>
            <person name="Leple J.C."/>
            <person name="Locascio P."/>
            <person name="Lou Y."/>
            <person name="Lucas S."/>
            <person name="Martin F."/>
            <person name="Montanini B."/>
            <person name="Napoli C."/>
            <person name="Nelson D.R."/>
            <person name="Nelson C."/>
            <person name="Nieminen K."/>
            <person name="Nilsson O."/>
            <person name="Pereda V."/>
            <person name="Peter G."/>
            <person name="Philippe R."/>
            <person name="Pilate G."/>
            <person name="Poliakov A."/>
            <person name="Razumovskaya J."/>
            <person name="Richardson P."/>
            <person name="Rinaldi C."/>
            <person name="Ritland K."/>
            <person name="Rouze P."/>
            <person name="Ryaboy D."/>
            <person name="Schmutz J."/>
            <person name="Schrader J."/>
            <person name="Segerman B."/>
            <person name="Shin H."/>
            <person name="Siddiqui A."/>
            <person name="Sterky F."/>
            <person name="Terry A."/>
            <person name="Tsai C.J."/>
            <person name="Uberbacher E."/>
            <person name="Unneberg P."/>
            <person name="Vahala J."/>
            <person name="Wall K."/>
            <person name="Wessler S."/>
            <person name="Yang G."/>
            <person name="Yin T."/>
            <person name="Douglas C."/>
            <person name="Marra M."/>
            <person name="Sandberg G."/>
            <person name="Van de Peer Y."/>
            <person name="Rokhsar D."/>
        </authorList>
    </citation>
    <scope>NUCLEOTIDE SEQUENCE [LARGE SCALE GENOMIC DNA]</scope>
    <source>
        <strain evidence="2">cv. Nisqually</strain>
    </source>
</reference>
<organism evidence="1 2">
    <name type="scientific">Populus trichocarpa</name>
    <name type="common">Western balsam poplar</name>
    <name type="synonym">Populus balsamifera subsp. trichocarpa</name>
    <dbReference type="NCBI Taxonomy" id="3694"/>
    <lineage>
        <taxon>Eukaryota</taxon>
        <taxon>Viridiplantae</taxon>
        <taxon>Streptophyta</taxon>
        <taxon>Embryophyta</taxon>
        <taxon>Tracheophyta</taxon>
        <taxon>Spermatophyta</taxon>
        <taxon>Magnoliopsida</taxon>
        <taxon>eudicotyledons</taxon>
        <taxon>Gunneridae</taxon>
        <taxon>Pentapetalae</taxon>
        <taxon>rosids</taxon>
        <taxon>fabids</taxon>
        <taxon>Malpighiales</taxon>
        <taxon>Salicaceae</taxon>
        <taxon>Saliceae</taxon>
        <taxon>Populus</taxon>
    </lineage>
</organism>
<evidence type="ECO:0000313" key="1">
    <source>
        <dbReference type="EMBL" id="KAI9379918.1"/>
    </source>
</evidence>
<protein>
    <submittedName>
        <fullName evidence="1">Uncharacterized protein</fullName>
    </submittedName>
</protein>
<dbReference type="Proteomes" id="UP000006729">
    <property type="component" value="Chromosome 16"/>
</dbReference>
<dbReference type="EMBL" id="CM009305">
    <property type="protein sequence ID" value="KAI9379918.1"/>
    <property type="molecule type" value="Genomic_DNA"/>
</dbReference>
<name>A0ACC0RRN7_POPTR</name>
<comment type="caution">
    <text evidence="1">The sequence shown here is derived from an EMBL/GenBank/DDBJ whole genome shotgun (WGS) entry which is preliminary data.</text>
</comment>
<proteinExistence type="predicted"/>
<evidence type="ECO:0000313" key="2">
    <source>
        <dbReference type="Proteomes" id="UP000006729"/>
    </source>
</evidence>
<gene>
    <name evidence="1" type="ORF">POPTR_016G005450v4</name>
</gene>